<dbReference type="InterPro" id="IPR007492">
    <property type="entry name" value="LytTR_DNA-bd_dom"/>
</dbReference>
<reference evidence="6 7" key="1">
    <citation type="submission" date="2014-11" db="EMBL/GenBank/DDBJ databases">
        <title>Genome sequence and analysis of novel Kurthia sp.</title>
        <authorList>
            <person name="Lawson J.N."/>
            <person name="Gonzalez J.E."/>
            <person name="Rinauldi L."/>
            <person name="Xuan Z."/>
            <person name="Firman A."/>
            <person name="Shaddox L."/>
            <person name="Trudeau A."/>
            <person name="Shah S."/>
            <person name="Reiman D."/>
        </authorList>
    </citation>
    <scope>NUCLEOTIDE SEQUENCE [LARGE SCALE GENOMIC DNA]</scope>
    <source>
        <strain evidence="6 7">3B1D</strain>
    </source>
</reference>
<dbReference type="AlphaFoldDB" id="A0A433RQD6"/>
<evidence type="ECO:0000256" key="2">
    <source>
        <dbReference type="ARBA" id="ARBA00023015"/>
    </source>
</evidence>
<dbReference type="SMART" id="SM00850">
    <property type="entry name" value="LytTR"/>
    <property type="match status" value="1"/>
</dbReference>
<evidence type="ECO:0000313" key="6">
    <source>
        <dbReference type="EMBL" id="RUS52595.1"/>
    </source>
</evidence>
<evidence type="ECO:0000256" key="3">
    <source>
        <dbReference type="ARBA" id="ARBA00023125"/>
    </source>
</evidence>
<gene>
    <name evidence="6" type="ORF">QI30_16670</name>
</gene>
<comment type="caution">
    <text evidence="6">The sequence shown here is derived from an EMBL/GenBank/DDBJ whole genome shotgun (WGS) entry which is preliminary data.</text>
</comment>
<evidence type="ECO:0000256" key="1">
    <source>
        <dbReference type="ARBA" id="ARBA00022490"/>
    </source>
</evidence>
<dbReference type="GO" id="GO:0000156">
    <property type="term" value="F:phosphorelay response regulator activity"/>
    <property type="evidence" value="ECO:0007669"/>
    <property type="project" value="InterPro"/>
</dbReference>
<keyword evidence="2" id="KW-0805">Transcription regulation</keyword>
<proteinExistence type="predicted"/>
<dbReference type="PROSITE" id="PS50930">
    <property type="entry name" value="HTH_LYTTR"/>
    <property type="match status" value="1"/>
</dbReference>
<dbReference type="EMBL" id="JTFC01000042">
    <property type="protein sequence ID" value="RUS52595.1"/>
    <property type="molecule type" value="Genomic_DNA"/>
</dbReference>
<dbReference type="Pfam" id="PF04397">
    <property type="entry name" value="LytTR"/>
    <property type="match status" value="1"/>
</dbReference>
<keyword evidence="1" id="KW-0963">Cytoplasm</keyword>
<organism evidence="6 7">
    <name type="scientific">Candidatus Kurthia intestinigallinarum</name>
    <dbReference type="NCBI Taxonomy" id="1562256"/>
    <lineage>
        <taxon>Bacteria</taxon>
        <taxon>Bacillati</taxon>
        <taxon>Bacillota</taxon>
        <taxon>Bacilli</taxon>
        <taxon>Bacillales</taxon>
        <taxon>Caryophanaceae</taxon>
        <taxon>Kurthia</taxon>
    </lineage>
</organism>
<accession>A0A433RQD6</accession>
<dbReference type="Gene3D" id="2.40.50.1020">
    <property type="entry name" value="LytTr DNA-binding domain"/>
    <property type="match status" value="1"/>
</dbReference>
<dbReference type="PANTHER" id="PTHR37299">
    <property type="entry name" value="TRANSCRIPTIONAL REGULATOR-RELATED"/>
    <property type="match status" value="1"/>
</dbReference>
<dbReference type="OrthoDB" id="9808614at2"/>
<dbReference type="PANTHER" id="PTHR37299:SF2">
    <property type="entry name" value="HTH LYTTR-TYPE DOMAIN-CONTAINING PROTEIN"/>
    <property type="match status" value="1"/>
</dbReference>
<evidence type="ECO:0000313" key="7">
    <source>
        <dbReference type="Proteomes" id="UP000288623"/>
    </source>
</evidence>
<dbReference type="InterPro" id="IPR046947">
    <property type="entry name" value="LytR-like"/>
</dbReference>
<evidence type="ECO:0000256" key="4">
    <source>
        <dbReference type="ARBA" id="ARBA00023163"/>
    </source>
</evidence>
<dbReference type="Proteomes" id="UP000288623">
    <property type="component" value="Unassembled WGS sequence"/>
</dbReference>
<keyword evidence="3" id="KW-0238">DNA-binding</keyword>
<evidence type="ECO:0000259" key="5">
    <source>
        <dbReference type="PROSITE" id="PS50930"/>
    </source>
</evidence>
<name>A0A433RQD6_9BACL</name>
<dbReference type="GO" id="GO:0003677">
    <property type="term" value="F:DNA binding"/>
    <property type="evidence" value="ECO:0007669"/>
    <property type="project" value="UniProtKB-KW"/>
</dbReference>
<feature type="domain" description="HTH LytTR-type" evidence="5">
    <location>
        <begin position="42"/>
        <end position="145"/>
    </location>
</feature>
<dbReference type="RefSeq" id="WP_126991731.1">
    <property type="nucleotide sequence ID" value="NZ_JTFC01000042.1"/>
</dbReference>
<keyword evidence="4" id="KW-0804">Transcription</keyword>
<protein>
    <submittedName>
        <fullName evidence="6">Response regulator</fullName>
    </submittedName>
</protein>
<sequence>MNIHLHIEPAHEGLDVHVYTAQYDERVEMLMKGLKQQRATTVVGYIEEDIHLIKIEEVFSIFVEEAKVFIQTEEEEYRAKLKLYELEEQFEKQLIRVNKSTLVQINHIQSLQLKALGTTQVVLSNGVEIPISRKFLKPLKEKLGIGRGAQ</sequence>
<keyword evidence="7" id="KW-1185">Reference proteome</keyword>